<gene>
    <name evidence="7" type="ORF">NQT62_11900</name>
</gene>
<dbReference type="SUPFAM" id="SSF46894">
    <property type="entry name" value="C-terminal effector domain of the bipartite response regulators"/>
    <property type="match status" value="1"/>
</dbReference>
<dbReference type="PROSITE" id="PS50110">
    <property type="entry name" value="RESPONSE_REGULATORY"/>
    <property type="match status" value="1"/>
</dbReference>
<keyword evidence="1" id="KW-0805">Transcription regulation</keyword>
<dbReference type="InterPro" id="IPR001789">
    <property type="entry name" value="Sig_transdc_resp-reg_receiver"/>
</dbReference>
<organism evidence="7 8">
    <name type="scientific">Limnobacter humi</name>
    <dbReference type="NCBI Taxonomy" id="1778671"/>
    <lineage>
        <taxon>Bacteria</taxon>
        <taxon>Pseudomonadati</taxon>
        <taxon>Pseudomonadota</taxon>
        <taxon>Betaproteobacteria</taxon>
        <taxon>Burkholderiales</taxon>
        <taxon>Burkholderiaceae</taxon>
        <taxon>Limnobacter</taxon>
    </lineage>
</organism>
<keyword evidence="8" id="KW-1185">Reference proteome</keyword>
<reference evidence="7 8" key="1">
    <citation type="submission" date="2022-07" db="EMBL/GenBank/DDBJ databases">
        <authorList>
            <person name="Xamxidin M."/>
            <person name="Wu M."/>
        </authorList>
    </citation>
    <scope>NUCLEOTIDE SEQUENCE [LARGE SCALE GENOMIC DNA]</scope>
    <source>
        <strain evidence="7 8">NBRC 111650</strain>
    </source>
</reference>
<name>A0ABT1WHY8_9BURK</name>
<dbReference type="Gene3D" id="1.10.10.10">
    <property type="entry name" value="Winged helix-like DNA-binding domain superfamily/Winged helix DNA-binding domain"/>
    <property type="match status" value="1"/>
</dbReference>
<dbReference type="EMBL" id="JANIGO010000004">
    <property type="protein sequence ID" value="MCQ8897136.1"/>
    <property type="molecule type" value="Genomic_DNA"/>
</dbReference>
<dbReference type="InterPro" id="IPR036388">
    <property type="entry name" value="WH-like_DNA-bd_sf"/>
</dbReference>
<dbReference type="SUPFAM" id="SSF52172">
    <property type="entry name" value="CheY-like"/>
    <property type="match status" value="1"/>
</dbReference>
<feature type="domain" description="Response regulatory" evidence="6">
    <location>
        <begin position="14"/>
        <end position="128"/>
    </location>
</feature>
<dbReference type="RefSeq" id="WP_256764937.1">
    <property type="nucleotide sequence ID" value="NZ_JANIGO010000004.1"/>
</dbReference>
<dbReference type="Gene3D" id="3.40.50.2300">
    <property type="match status" value="1"/>
</dbReference>
<dbReference type="Pfam" id="PF00196">
    <property type="entry name" value="GerE"/>
    <property type="match status" value="1"/>
</dbReference>
<dbReference type="Proteomes" id="UP001204142">
    <property type="component" value="Unassembled WGS sequence"/>
</dbReference>
<evidence type="ECO:0000259" key="6">
    <source>
        <dbReference type="PROSITE" id="PS50110"/>
    </source>
</evidence>
<evidence type="ECO:0000256" key="4">
    <source>
        <dbReference type="PROSITE-ProRule" id="PRU00169"/>
    </source>
</evidence>
<comment type="caution">
    <text evidence="7">The sequence shown here is derived from an EMBL/GenBank/DDBJ whole genome shotgun (WGS) entry which is preliminary data.</text>
</comment>
<evidence type="ECO:0000256" key="2">
    <source>
        <dbReference type="ARBA" id="ARBA00023125"/>
    </source>
</evidence>
<feature type="domain" description="HTH luxR-type" evidence="5">
    <location>
        <begin position="144"/>
        <end position="209"/>
    </location>
</feature>
<keyword evidence="2" id="KW-0238">DNA-binding</keyword>
<dbReference type="Pfam" id="PF00072">
    <property type="entry name" value="Response_reg"/>
    <property type="match status" value="1"/>
</dbReference>
<dbReference type="InterPro" id="IPR011006">
    <property type="entry name" value="CheY-like_superfamily"/>
</dbReference>
<dbReference type="PROSITE" id="PS50043">
    <property type="entry name" value="HTH_LUXR_2"/>
    <property type="match status" value="1"/>
</dbReference>
<evidence type="ECO:0000259" key="5">
    <source>
        <dbReference type="PROSITE" id="PS50043"/>
    </source>
</evidence>
<dbReference type="InterPro" id="IPR000792">
    <property type="entry name" value="Tscrpt_reg_LuxR_C"/>
</dbReference>
<sequence length="215" mass="24485">MLHTNTRNDELPETVFIVDDDEAVRDSLQWLIETEGYQVRCFEDPEQFLQQLQWPQISVLLLDIRMPKLSGLEVQKILNDRGIPIPTVFITGHGDVTLAVETMKNGAADFLEKPFDEAKIKSLIHQHMAKAKEVAENARLDEHINRLYSKLTARELQVLERIVSGRLNKQIADDLNISIKTVEAHRANIMDKLQVTTVADLLKIALRKSPELAQS</sequence>
<evidence type="ECO:0000313" key="7">
    <source>
        <dbReference type="EMBL" id="MCQ8897136.1"/>
    </source>
</evidence>
<keyword evidence="3" id="KW-0804">Transcription</keyword>
<evidence type="ECO:0000313" key="8">
    <source>
        <dbReference type="Proteomes" id="UP001204142"/>
    </source>
</evidence>
<dbReference type="SMART" id="SM00421">
    <property type="entry name" value="HTH_LUXR"/>
    <property type="match status" value="1"/>
</dbReference>
<evidence type="ECO:0000256" key="3">
    <source>
        <dbReference type="ARBA" id="ARBA00023163"/>
    </source>
</evidence>
<dbReference type="PROSITE" id="PS00622">
    <property type="entry name" value="HTH_LUXR_1"/>
    <property type="match status" value="1"/>
</dbReference>
<dbReference type="CDD" id="cd06170">
    <property type="entry name" value="LuxR_C_like"/>
    <property type="match status" value="1"/>
</dbReference>
<dbReference type="PRINTS" id="PR00038">
    <property type="entry name" value="HTHLUXR"/>
</dbReference>
<evidence type="ECO:0000256" key="1">
    <source>
        <dbReference type="ARBA" id="ARBA00023015"/>
    </source>
</evidence>
<proteinExistence type="predicted"/>
<protein>
    <submittedName>
        <fullName evidence="7">Response regulator</fullName>
    </submittedName>
</protein>
<feature type="modified residue" description="4-aspartylphosphate" evidence="4">
    <location>
        <position position="63"/>
    </location>
</feature>
<dbReference type="PANTHER" id="PTHR44688">
    <property type="entry name" value="DNA-BINDING TRANSCRIPTIONAL ACTIVATOR DEVR_DOSR"/>
    <property type="match status" value="1"/>
</dbReference>
<dbReference type="InterPro" id="IPR016032">
    <property type="entry name" value="Sig_transdc_resp-reg_C-effctor"/>
</dbReference>
<keyword evidence="4" id="KW-0597">Phosphoprotein</keyword>
<dbReference type="SMART" id="SM00448">
    <property type="entry name" value="REC"/>
    <property type="match status" value="1"/>
</dbReference>
<dbReference type="PANTHER" id="PTHR44688:SF16">
    <property type="entry name" value="DNA-BINDING TRANSCRIPTIONAL ACTIVATOR DEVR_DOSR"/>
    <property type="match status" value="1"/>
</dbReference>
<accession>A0ABT1WHY8</accession>
<dbReference type="CDD" id="cd17537">
    <property type="entry name" value="REC_FixJ"/>
    <property type="match status" value="1"/>
</dbReference>